<accession>A0A1I2M216</accession>
<evidence type="ECO:0000313" key="3">
    <source>
        <dbReference type="Proteomes" id="UP000198964"/>
    </source>
</evidence>
<name>A0A1I2M216_9BACT</name>
<dbReference type="Proteomes" id="UP000198964">
    <property type="component" value="Unassembled WGS sequence"/>
</dbReference>
<evidence type="ECO:0000313" key="2">
    <source>
        <dbReference type="EMBL" id="SFF83587.1"/>
    </source>
</evidence>
<dbReference type="EMBL" id="FONW01000017">
    <property type="protein sequence ID" value="SFF83587.1"/>
    <property type="molecule type" value="Genomic_DNA"/>
</dbReference>
<keyword evidence="1" id="KW-1133">Transmembrane helix</keyword>
<protein>
    <submittedName>
        <fullName evidence="2">Uncharacterized protein</fullName>
    </submittedName>
</protein>
<dbReference type="AlphaFoldDB" id="A0A1I2M216"/>
<keyword evidence="3" id="KW-1185">Reference proteome</keyword>
<keyword evidence="1" id="KW-0812">Transmembrane</keyword>
<evidence type="ECO:0000256" key="1">
    <source>
        <dbReference type="SAM" id="Phobius"/>
    </source>
</evidence>
<proteinExistence type="predicted"/>
<gene>
    <name evidence="2" type="ORF">SAMN05216283_11764</name>
</gene>
<organism evidence="2 3">
    <name type="scientific">Sunxiuqinia elliptica</name>
    <dbReference type="NCBI Taxonomy" id="655355"/>
    <lineage>
        <taxon>Bacteria</taxon>
        <taxon>Pseudomonadati</taxon>
        <taxon>Bacteroidota</taxon>
        <taxon>Bacteroidia</taxon>
        <taxon>Marinilabiliales</taxon>
        <taxon>Prolixibacteraceae</taxon>
        <taxon>Sunxiuqinia</taxon>
    </lineage>
</organism>
<feature type="transmembrane region" description="Helical" evidence="1">
    <location>
        <begin position="12"/>
        <end position="31"/>
    </location>
</feature>
<reference evidence="2 3" key="1">
    <citation type="submission" date="2016-10" db="EMBL/GenBank/DDBJ databases">
        <authorList>
            <person name="de Groot N.N."/>
        </authorList>
    </citation>
    <scope>NUCLEOTIDE SEQUENCE [LARGE SCALE GENOMIC DNA]</scope>
    <source>
        <strain evidence="2 3">CGMCC 1.9156</strain>
    </source>
</reference>
<keyword evidence="1" id="KW-0472">Membrane</keyword>
<sequence length="143" mass="16771">MQNTQNIDRKKLLVVFIPGIFIISIFLFFIFRNTKCEKLLSKNSGISQMAYSYYSEEHMKGNGTRAVSTGFYFDYEGEKYKVTTKRFAKPIAIGTPIIIRFIPESPDCNEILWDSVFIYENIKYEYLYEGEKGYECKSTKIEK</sequence>
<dbReference type="STRING" id="655355.SAMN05216283_11764"/>